<dbReference type="SUPFAM" id="SSF52047">
    <property type="entry name" value="RNI-like"/>
    <property type="match status" value="1"/>
</dbReference>
<reference evidence="2" key="1">
    <citation type="journal article" date="2024" name="IScience">
        <title>Strigolactones Initiate the Formation of Haustorium-like Structures in Castilleja.</title>
        <authorList>
            <person name="Buerger M."/>
            <person name="Peterson D."/>
            <person name="Chory J."/>
        </authorList>
    </citation>
    <scope>NUCLEOTIDE SEQUENCE [LARGE SCALE GENOMIC DNA]</scope>
</reference>
<organism evidence="1 2">
    <name type="scientific">Castilleja foliolosa</name>
    <dbReference type="NCBI Taxonomy" id="1961234"/>
    <lineage>
        <taxon>Eukaryota</taxon>
        <taxon>Viridiplantae</taxon>
        <taxon>Streptophyta</taxon>
        <taxon>Embryophyta</taxon>
        <taxon>Tracheophyta</taxon>
        <taxon>Spermatophyta</taxon>
        <taxon>Magnoliopsida</taxon>
        <taxon>eudicotyledons</taxon>
        <taxon>Gunneridae</taxon>
        <taxon>Pentapetalae</taxon>
        <taxon>asterids</taxon>
        <taxon>lamiids</taxon>
        <taxon>Lamiales</taxon>
        <taxon>Orobanchaceae</taxon>
        <taxon>Pedicularideae</taxon>
        <taxon>Castillejinae</taxon>
        <taxon>Castilleja</taxon>
    </lineage>
</organism>
<dbReference type="SUPFAM" id="SSF81383">
    <property type="entry name" value="F-box domain"/>
    <property type="match status" value="1"/>
</dbReference>
<dbReference type="Gene3D" id="3.80.10.10">
    <property type="entry name" value="Ribonuclease Inhibitor"/>
    <property type="match status" value="1"/>
</dbReference>
<evidence type="ECO:0008006" key="3">
    <source>
        <dbReference type="Google" id="ProtNLM"/>
    </source>
</evidence>
<sequence>MAGEDEIHLPEPIIQRIQSFLTGKEAARTAMFSKSWHSAWLTRPNLDLDELHFKVICNRDSGFKEYAKETIKRYEQSNLKIESFKLYMYFYHGCTHELAKELIVKSLRIGATRLNLRLHCKPFVLPNGVFATDNLVKLSLGFVLPNEVFGTDNLVELSLGGCSIKLDDGVIIKCRRLESFSLHHDVSISIDTFSKIVSSCPSIENLSILSIFYQHSDEYERVEEQGPRVDAAATAMAVGVVDNLIPKLRCLVLGYESFKTLCLGDLLSRFSFLKDFTLYDYNTAGIDDSIFEEGIQISNCSLERIKLVMKGLVGYFCNVRRPRRPRVKFDVPSVCKFTYEGAVIPCLSFKSTPPTREWESRVYIICHKKHDLSTFWFTELSELLTELSQSKTHLSLNASRNKSSFDYKVGEIIILRKNELENLMIDMTDLPSFSCYALFDGLFRLCRPKLITQYYEDDPDKQLYDREYEYDYDYDNDDDMEQTNIDLLCQTLVQGINIKVSSPTQFMYGLNDLEEVKAQALDMNDVPAEWKPIPLESLLDADTPYKYVQAKIRTRLLLKWKPI</sequence>
<proteinExistence type="predicted"/>
<keyword evidence="2" id="KW-1185">Reference proteome</keyword>
<dbReference type="PANTHER" id="PTHR31900:SF34">
    <property type="entry name" value="EMB|CAB62440.1-RELATED"/>
    <property type="match status" value="1"/>
</dbReference>
<comment type="caution">
    <text evidence="1">The sequence shown here is derived from an EMBL/GenBank/DDBJ whole genome shotgun (WGS) entry which is preliminary data.</text>
</comment>
<dbReference type="Proteomes" id="UP001632038">
    <property type="component" value="Unassembled WGS sequence"/>
</dbReference>
<dbReference type="InterPro" id="IPR050232">
    <property type="entry name" value="FBL13/AtMIF1-like"/>
</dbReference>
<name>A0ABD3DRX1_9LAMI</name>
<evidence type="ECO:0000313" key="2">
    <source>
        <dbReference type="Proteomes" id="UP001632038"/>
    </source>
</evidence>
<dbReference type="InterPro" id="IPR036047">
    <property type="entry name" value="F-box-like_dom_sf"/>
</dbReference>
<dbReference type="PANTHER" id="PTHR31900">
    <property type="entry name" value="F-BOX/RNI SUPERFAMILY PROTEIN-RELATED"/>
    <property type="match status" value="1"/>
</dbReference>
<gene>
    <name evidence="1" type="ORF">CASFOL_010208</name>
</gene>
<dbReference type="EMBL" id="JAVIJP010000013">
    <property type="protein sequence ID" value="KAL3645028.1"/>
    <property type="molecule type" value="Genomic_DNA"/>
</dbReference>
<evidence type="ECO:0000313" key="1">
    <source>
        <dbReference type="EMBL" id="KAL3645028.1"/>
    </source>
</evidence>
<dbReference type="AlphaFoldDB" id="A0ABD3DRX1"/>
<accession>A0ABD3DRX1</accession>
<protein>
    <recommendedName>
        <fullName evidence="3">F-box protein</fullName>
    </recommendedName>
</protein>
<dbReference type="InterPro" id="IPR032675">
    <property type="entry name" value="LRR_dom_sf"/>
</dbReference>